<dbReference type="Pfam" id="PF01740">
    <property type="entry name" value="STAS"/>
    <property type="match status" value="1"/>
</dbReference>
<evidence type="ECO:0000256" key="6">
    <source>
        <dbReference type="SAM" id="Phobius"/>
    </source>
</evidence>
<feature type="compositionally biased region" description="Basic and acidic residues" evidence="5">
    <location>
        <begin position="1"/>
        <end position="13"/>
    </location>
</feature>
<accession>A0ABP0K1F4</accession>
<name>A0ABP0K1F4_9DINO</name>
<feature type="transmembrane region" description="Helical" evidence="6">
    <location>
        <begin position="108"/>
        <end position="126"/>
    </location>
</feature>
<feature type="transmembrane region" description="Helical" evidence="6">
    <location>
        <begin position="398"/>
        <end position="422"/>
    </location>
</feature>
<dbReference type="PROSITE" id="PS50801">
    <property type="entry name" value="STAS"/>
    <property type="match status" value="1"/>
</dbReference>
<dbReference type="InterPro" id="IPR052706">
    <property type="entry name" value="Membrane-Transporter-like"/>
</dbReference>
<evidence type="ECO:0000256" key="1">
    <source>
        <dbReference type="ARBA" id="ARBA00004141"/>
    </source>
</evidence>
<dbReference type="Pfam" id="PF00916">
    <property type="entry name" value="Sulfate_transp"/>
    <property type="match status" value="1"/>
</dbReference>
<organism evidence="8 9">
    <name type="scientific">Durusdinium trenchii</name>
    <dbReference type="NCBI Taxonomy" id="1381693"/>
    <lineage>
        <taxon>Eukaryota</taxon>
        <taxon>Sar</taxon>
        <taxon>Alveolata</taxon>
        <taxon>Dinophyceae</taxon>
        <taxon>Suessiales</taxon>
        <taxon>Symbiodiniaceae</taxon>
        <taxon>Durusdinium</taxon>
    </lineage>
</organism>
<dbReference type="InterPro" id="IPR036513">
    <property type="entry name" value="STAS_dom_sf"/>
</dbReference>
<sequence>MDPKLVDDIHRGTSYDLGQQPLLPGSPTGRPKGKQRRKPRLPLGCFWPLWSECVPLEKKTHGTPDWGALGVNVMAGLIMGVRESLGGIVSASLLFSSDNLEISSMLQFGISMTLYTMTVGVLWYSVFGRLQYGYGTQQDLICILQASLASKAARLLRDDPERIPATVVCIICFSSILSGFVSIVVGKLAWATSMLMIPKPVVSGFLGAIGVVVLQAAFKTASGVPFHYFWPDIGIRAFCSSQDRLLQVGCMLLHFICIRKGPDLCHVLLQTDKSGAKFASRKDAVKKYAGLVCQLAPLVLFYGCVFGAGVGMEDLAAHGWTYPKEGSSGPLTIWTTYSLEDVDFHVVRMILFSVDIVALVAMAILCTMLGALAITGRYPTGPSGDPQPDDPLDFNAELITVGAASLFLGCTGGNLVFHKFSVIQLREDGGTHRVAVLTIALVAGNLFIFGCPIGSYVPKWFLGGLFMNTGWSFLKKTLLSYETLTTFNWRGVHLVSPQYGISSCCVLMALYFSPTTSILAGLCLSILLFVLDGMTTSPVNSVVDGQHVVSRTKRPWWEMSVLAAEGDRIRLLYLQGQLFFGSMLQLTSNLEAAAADSRIEFVILSYGRVPLIDPSAAENIKLAQDKMAKFGCHVIHCRMNEQVFGTLSAAGAVRKPSADLLMRIQTLGWRYHGSVVCNSDEHPDAFFHETDCLDYCNEYLVQNFSYNVASPTPPLEEYMREYREVICNEHRRLSESAFERMNDLPGGVMGQLRQFCEVRVDEPAGKNLSDELPSMTRAMCFIFKGALSLVQIVPVVEKPDKLETHAFSFRRGKRLLSRYPPGHVAGIEIFFKFHQQRVEENLQPKLIVSSLLGPPAEVWILRYDGWQDIPGWKQMPDSLKGYLARMLCVQFADTLKHANLKER</sequence>
<feature type="transmembrane region" description="Helical" evidence="6">
    <location>
        <begin position="73"/>
        <end position="96"/>
    </location>
</feature>
<feature type="transmembrane region" description="Helical" evidence="6">
    <location>
        <begin position="356"/>
        <end position="378"/>
    </location>
</feature>
<protein>
    <recommendedName>
        <fullName evidence="7">STAS domain-containing protein</fullName>
    </recommendedName>
</protein>
<dbReference type="CDD" id="cd07042">
    <property type="entry name" value="STAS_SulP_like_sulfate_transporter"/>
    <property type="match status" value="1"/>
</dbReference>
<feature type="region of interest" description="Disordered" evidence="5">
    <location>
        <begin position="1"/>
        <end position="39"/>
    </location>
</feature>
<feature type="transmembrane region" description="Helical" evidence="6">
    <location>
        <begin position="288"/>
        <end position="310"/>
    </location>
</feature>
<evidence type="ECO:0000313" key="9">
    <source>
        <dbReference type="Proteomes" id="UP001642484"/>
    </source>
</evidence>
<feature type="transmembrane region" description="Helical" evidence="6">
    <location>
        <begin position="201"/>
        <end position="218"/>
    </location>
</feature>
<evidence type="ECO:0000313" key="8">
    <source>
        <dbReference type="EMBL" id="CAK9020062.1"/>
    </source>
</evidence>
<dbReference type="SUPFAM" id="SSF52091">
    <property type="entry name" value="SpoIIaa-like"/>
    <property type="match status" value="1"/>
</dbReference>
<dbReference type="InterPro" id="IPR011547">
    <property type="entry name" value="SLC26A/SulP_dom"/>
</dbReference>
<keyword evidence="3 6" id="KW-1133">Transmembrane helix</keyword>
<dbReference type="EMBL" id="CAXAMN010007025">
    <property type="protein sequence ID" value="CAK9020062.1"/>
    <property type="molecule type" value="Genomic_DNA"/>
</dbReference>
<gene>
    <name evidence="8" type="ORF">CCMP2556_LOCUS13909</name>
</gene>
<dbReference type="Gene3D" id="3.30.750.24">
    <property type="entry name" value="STAS domain"/>
    <property type="match status" value="1"/>
</dbReference>
<keyword evidence="4 6" id="KW-0472">Membrane</keyword>
<feature type="transmembrane region" description="Helical" evidence="6">
    <location>
        <begin position="434"/>
        <end position="457"/>
    </location>
</feature>
<dbReference type="PANTHER" id="PTHR43310:SF2">
    <property type="entry name" value="SLC26A_SULP TRANSPORTER DOMAIN-CONTAINING PROTEIN"/>
    <property type="match status" value="1"/>
</dbReference>
<proteinExistence type="predicted"/>
<dbReference type="Proteomes" id="UP001642484">
    <property type="component" value="Unassembled WGS sequence"/>
</dbReference>
<dbReference type="PANTHER" id="PTHR43310">
    <property type="entry name" value="SULFATE TRANSPORTER YBAR-RELATED"/>
    <property type="match status" value="1"/>
</dbReference>
<evidence type="ECO:0000256" key="3">
    <source>
        <dbReference type="ARBA" id="ARBA00022989"/>
    </source>
</evidence>
<comment type="caution">
    <text evidence="8">The sequence shown here is derived from an EMBL/GenBank/DDBJ whole genome shotgun (WGS) entry which is preliminary data.</text>
</comment>
<keyword evidence="9" id="KW-1185">Reference proteome</keyword>
<evidence type="ECO:0000256" key="4">
    <source>
        <dbReference type="ARBA" id="ARBA00023136"/>
    </source>
</evidence>
<reference evidence="8 9" key="1">
    <citation type="submission" date="2024-02" db="EMBL/GenBank/DDBJ databases">
        <authorList>
            <person name="Chen Y."/>
            <person name="Shah S."/>
            <person name="Dougan E. K."/>
            <person name="Thang M."/>
            <person name="Chan C."/>
        </authorList>
    </citation>
    <scope>NUCLEOTIDE SEQUENCE [LARGE SCALE GENOMIC DNA]</scope>
</reference>
<evidence type="ECO:0000259" key="7">
    <source>
        <dbReference type="PROSITE" id="PS50801"/>
    </source>
</evidence>
<feature type="transmembrane region" description="Helical" evidence="6">
    <location>
        <begin position="499"/>
        <end position="531"/>
    </location>
</feature>
<comment type="subcellular location">
    <subcellularLocation>
        <location evidence="1">Membrane</location>
        <topology evidence="1">Multi-pass membrane protein</topology>
    </subcellularLocation>
</comment>
<feature type="domain" description="STAS" evidence="7">
    <location>
        <begin position="559"/>
        <end position="651"/>
    </location>
</feature>
<evidence type="ECO:0000256" key="5">
    <source>
        <dbReference type="SAM" id="MobiDB-lite"/>
    </source>
</evidence>
<feature type="transmembrane region" description="Helical" evidence="6">
    <location>
        <begin position="163"/>
        <end position="189"/>
    </location>
</feature>
<dbReference type="InterPro" id="IPR002645">
    <property type="entry name" value="STAS_dom"/>
</dbReference>
<evidence type="ECO:0000256" key="2">
    <source>
        <dbReference type="ARBA" id="ARBA00022692"/>
    </source>
</evidence>
<keyword evidence="2 6" id="KW-0812">Transmembrane</keyword>